<dbReference type="SUPFAM" id="SSF64268">
    <property type="entry name" value="PX domain"/>
    <property type="match status" value="1"/>
</dbReference>
<dbReference type="InterPro" id="IPR001683">
    <property type="entry name" value="PX_dom"/>
</dbReference>
<feature type="compositionally biased region" description="Polar residues" evidence="1">
    <location>
        <begin position="321"/>
        <end position="335"/>
    </location>
</feature>
<feature type="region of interest" description="Disordered" evidence="1">
    <location>
        <begin position="446"/>
        <end position="469"/>
    </location>
</feature>
<name>A0A6A3L7Q5_9STRA</name>
<protein>
    <recommendedName>
        <fullName evidence="2">PX domain-containing protein</fullName>
    </recommendedName>
</protein>
<feature type="region of interest" description="Disordered" evidence="1">
    <location>
        <begin position="163"/>
        <end position="189"/>
    </location>
</feature>
<evidence type="ECO:0000259" key="2">
    <source>
        <dbReference type="PROSITE" id="PS50195"/>
    </source>
</evidence>
<dbReference type="GO" id="GO:0035091">
    <property type="term" value="F:phosphatidylinositol binding"/>
    <property type="evidence" value="ECO:0007669"/>
    <property type="project" value="InterPro"/>
</dbReference>
<dbReference type="InterPro" id="IPR036871">
    <property type="entry name" value="PX_dom_sf"/>
</dbReference>
<dbReference type="AlphaFoldDB" id="A0A6A3L7Q5"/>
<feature type="region of interest" description="Disordered" evidence="1">
    <location>
        <begin position="288"/>
        <end position="350"/>
    </location>
</feature>
<sequence>MTPPDFLLRVPPLKLHVRNATQTNGEPAVYELFCRLNKTREKQDEPVEVVQWSLWKTYEEFQAFDNQMRAARKSPFAKMMVTVAFAPGHRVRAFFHQDQTSSFLEKRRAELDFYMQRVMLFPDVVEFSKQAGCRVLADFIGAEQHMDCSGLLGPSSPSRNMSGVFSSSRGMLRDSSDSDTRVSNVHANGAGDKVNSRRKMCRLEIEEELALRGGAHQLKRFKKRARVFRKENDPVAAADPFVEFLHKEFEPDFALWILRRFVRSIKSVEKREALCAVGGISIASIDAEDLDESKPQHQSHRLSVQEEEEEDRRSKKYAEQKLQSFTSSQRSSNGRASDPAVPGRVSRKKANRQILERVNALANGDLHTVGEFKQAAKELGNQEMSGQAFVDYLRSTFGKMEAEGLLVLVVEVIPQPQVQQELRVALARSSALMGDLRTKAFTLARKPEERDRVPRSSPMPTRSHEINLNAEGSDRSCRRIFNKCTNIHKNFVHK</sequence>
<comment type="caution">
    <text evidence="3">The sequence shown here is derived from an EMBL/GenBank/DDBJ whole genome shotgun (WGS) entry which is preliminary data.</text>
</comment>
<dbReference type="PROSITE" id="PS50195">
    <property type="entry name" value="PX"/>
    <property type="match status" value="1"/>
</dbReference>
<dbReference type="Pfam" id="PF00787">
    <property type="entry name" value="PX"/>
    <property type="match status" value="1"/>
</dbReference>
<dbReference type="EMBL" id="QXFU01000994">
    <property type="protein sequence ID" value="KAE9013937.1"/>
    <property type="molecule type" value="Genomic_DNA"/>
</dbReference>
<accession>A0A6A3L7Q5</accession>
<organism evidence="3 4">
    <name type="scientific">Phytophthora rubi</name>
    <dbReference type="NCBI Taxonomy" id="129364"/>
    <lineage>
        <taxon>Eukaryota</taxon>
        <taxon>Sar</taxon>
        <taxon>Stramenopiles</taxon>
        <taxon>Oomycota</taxon>
        <taxon>Peronosporomycetes</taxon>
        <taxon>Peronosporales</taxon>
        <taxon>Peronosporaceae</taxon>
        <taxon>Phytophthora</taxon>
    </lineage>
</organism>
<reference evidence="3 4" key="1">
    <citation type="submission" date="2018-09" db="EMBL/GenBank/DDBJ databases">
        <title>Genomic investigation of the strawberry pathogen Phytophthora fragariae indicates pathogenicity is determined by transcriptional variation in three key races.</title>
        <authorList>
            <person name="Adams T.M."/>
            <person name="Armitage A.D."/>
            <person name="Sobczyk M.K."/>
            <person name="Bates H.J."/>
            <person name="Dunwell J.M."/>
            <person name="Nellist C.F."/>
            <person name="Harrison R.J."/>
        </authorList>
    </citation>
    <scope>NUCLEOTIDE SEQUENCE [LARGE SCALE GENOMIC DNA]</scope>
    <source>
        <strain evidence="3 4">SCRP324</strain>
    </source>
</reference>
<gene>
    <name evidence="3" type="ORF">PR002_g14368</name>
</gene>
<evidence type="ECO:0000313" key="4">
    <source>
        <dbReference type="Proteomes" id="UP000435112"/>
    </source>
</evidence>
<evidence type="ECO:0000313" key="3">
    <source>
        <dbReference type="EMBL" id="KAE9013937.1"/>
    </source>
</evidence>
<feature type="domain" description="PX" evidence="2">
    <location>
        <begin position="1"/>
        <end position="146"/>
    </location>
</feature>
<evidence type="ECO:0000256" key="1">
    <source>
        <dbReference type="SAM" id="MobiDB-lite"/>
    </source>
</evidence>
<dbReference type="Gene3D" id="3.30.1520.10">
    <property type="entry name" value="Phox-like domain"/>
    <property type="match status" value="1"/>
</dbReference>
<feature type="compositionally biased region" description="Basic and acidic residues" evidence="1">
    <location>
        <begin position="171"/>
        <end position="180"/>
    </location>
</feature>
<proteinExistence type="predicted"/>
<dbReference type="InterPro" id="IPR057634">
    <property type="entry name" value="PAH_ZNF598/HEL2"/>
</dbReference>
<dbReference type="Pfam" id="PF23202">
    <property type="entry name" value="PAH_ZNF598"/>
    <property type="match status" value="1"/>
</dbReference>
<dbReference type="Proteomes" id="UP000435112">
    <property type="component" value="Unassembled WGS sequence"/>
</dbReference>
<dbReference type="OrthoDB" id="66427at2759"/>